<name>A0ABV5U8H9_9PSEU</name>
<evidence type="ECO:0000256" key="1">
    <source>
        <dbReference type="SAM" id="MobiDB-lite"/>
    </source>
</evidence>
<comment type="caution">
    <text evidence="2">The sequence shown here is derived from an EMBL/GenBank/DDBJ whole genome shotgun (WGS) entry which is preliminary data.</text>
</comment>
<dbReference type="EMBL" id="JBHMBK010000021">
    <property type="protein sequence ID" value="MFB9687696.1"/>
    <property type="molecule type" value="Genomic_DNA"/>
</dbReference>
<evidence type="ECO:0000313" key="3">
    <source>
        <dbReference type="Proteomes" id="UP001589535"/>
    </source>
</evidence>
<proteinExistence type="predicted"/>
<accession>A0ABV5U8H9</accession>
<feature type="compositionally biased region" description="Basic residues" evidence="1">
    <location>
        <begin position="25"/>
        <end position="38"/>
    </location>
</feature>
<protein>
    <recommendedName>
        <fullName evidence="4">Lsr2 protein</fullName>
    </recommendedName>
</protein>
<dbReference type="RefSeq" id="WP_378198487.1">
    <property type="nucleotide sequence ID" value="NZ_JBHMBK010000021.1"/>
</dbReference>
<gene>
    <name evidence="2" type="ORF">ACFFTO_26250</name>
</gene>
<feature type="region of interest" description="Disordered" evidence="1">
    <location>
        <begin position="18"/>
        <end position="87"/>
    </location>
</feature>
<sequence>MAFDFMDLTPEARRAAFAHMDGKGKGKRRLGSGARHRAMTAESKKASPAKPTPRAAEASREPVFTGPSHPTGELSQSYLRGGKPTPEDHGILARRYLQMHGSAGVRTRIAQLRARKRLSSKDQAQLAALRALR</sequence>
<keyword evidence="3" id="KW-1185">Reference proteome</keyword>
<dbReference type="Proteomes" id="UP001589535">
    <property type="component" value="Unassembled WGS sequence"/>
</dbReference>
<organism evidence="2 3">
    <name type="scientific">Amycolatopsis plumensis</name>
    <dbReference type="NCBI Taxonomy" id="236508"/>
    <lineage>
        <taxon>Bacteria</taxon>
        <taxon>Bacillati</taxon>
        <taxon>Actinomycetota</taxon>
        <taxon>Actinomycetes</taxon>
        <taxon>Pseudonocardiales</taxon>
        <taxon>Pseudonocardiaceae</taxon>
        <taxon>Amycolatopsis</taxon>
    </lineage>
</organism>
<reference evidence="2 3" key="1">
    <citation type="submission" date="2024-09" db="EMBL/GenBank/DDBJ databases">
        <authorList>
            <person name="Sun Q."/>
            <person name="Mori K."/>
        </authorList>
    </citation>
    <scope>NUCLEOTIDE SEQUENCE [LARGE SCALE GENOMIC DNA]</scope>
    <source>
        <strain evidence="2 3">JCM 13852</strain>
    </source>
</reference>
<evidence type="ECO:0000313" key="2">
    <source>
        <dbReference type="EMBL" id="MFB9687696.1"/>
    </source>
</evidence>
<evidence type="ECO:0008006" key="4">
    <source>
        <dbReference type="Google" id="ProtNLM"/>
    </source>
</evidence>